<sequence length="71" mass="8249">MSESLKPFHILQHDMGKSSFFFMADAFYNEPVMDLLAKKCGIEKDDFNGYAWKRIVESFVTQELPAEIDKL</sequence>
<evidence type="ECO:0000313" key="2">
    <source>
        <dbReference type="Proteomes" id="UP000829542"/>
    </source>
</evidence>
<dbReference type="EMBL" id="CP093379">
    <property type="protein sequence ID" value="UNM96016.1"/>
    <property type="molecule type" value="Genomic_DNA"/>
</dbReference>
<evidence type="ECO:0000313" key="1">
    <source>
        <dbReference type="EMBL" id="UNM96016.1"/>
    </source>
</evidence>
<dbReference type="Proteomes" id="UP000829542">
    <property type="component" value="Chromosome"/>
</dbReference>
<protein>
    <submittedName>
        <fullName evidence="1">Uncharacterized protein</fullName>
    </submittedName>
</protein>
<organism evidence="1 2">
    <name type="scientific">Ignatzschineria rhizosphaerae</name>
    <dbReference type="NCBI Taxonomy" id="2923279"/>
    <lineage>
        <taxon>Bacteria</taxon>
        <taxon>Pseudomonadati</taxon>
        <taxon>Pseudomonadota</taxon>
        <taxon>Gammaproteobacteria</taxon>
        <taxon>Cardiobacteriales</taxon>
        <taxon>Ignatzschineriaceae</taxon>
        <taxon>Ignatzschineria</taxon>
    </lineage>
</organism>
<dbReference type="RefSeq" id="WP_242148880.1">
    <property type="nucleotide sequence ID" value="NZ_CP093379.1"/>
</dbReference>
<name>A0ABY3X5J0_9GAMM</name>
<keyword evidence="2" id="KW-1185">Reference proteome</keyword>
<gene>
    <name evidence="1" type="ORF">MMG00_12560</name>
</gene>
<reference evidence="1 2" key="1">
    <citation type="submission" date="2022-03" db="EMBL/GenBank/DDBJ databases">
        <title>Ignatzschineria rhizosphaerae HR5S32.</title>
        <authorList>
            <person name="Sun J.Q."/>
            <person name="Feng J.Y."/>
        </authorList>
    </citation>
    <scope>NUCLEOTIDE SEQUENCE [LARGE SCALE GENOMIC DNA]</scope>
    <source>
        <strain evidence="1 2">HR5S32</strain>
    </source>
</reference>
<accession>A0ABY3X5J0</accession>
<proteinExistence type="predicted"/>